<sequence length="78" mass="8897">MNDAVLRSPVSCNDAGISSLSFSLTIRSLNTLLILYTECYLLKIMLFSYLDREASPLEKRINHVGVFIKNDKKIFKDI</sequence>
<reference evidence="1 2" key="1">
    <citation type="journal article" date="2019" name="Science, e1252229">
        <title>Invertible promoters mediate bacterial phase variation, antibiotic resistance, and host adaptation in the gut.</title>
        <authorList>
            <person name="Jiang X."/>
            <person name="Hall A.B."/>
            <person name="Arthur T.D."/>
            <person name="Plichta D.R."/>
            <person name="Covington C.T."/>
            <person name="Poyet M."/>
            <person name="Crothers J."/>
            <person name="Moses P.L."/>
            <person name="Tolonen A.C."/>
            <person name="Vlamakis H."/>
            <person name="Alm E.J."/>
            <person name="Xavier R.J."/>
        </authorList>
    </citation>
    <scope>NUCLEOTIDE SEQUENCE [LARGE SCALE GENOMIC DNA]</scope>
    <source>
        <strain evidence="2">ca_0067</strain>
    </source>
</reference>
<evidence type="ECO:0000313" key="1">
    <source>
        <dbReference type="EMBL" id="RYT46550.1"/>
    </source>
</evidence>
<gene>
    <name evidence="1" type="ORF">EAJ18_02435</name>
</gene>
<dbReference type="EMBL" id="RCYA01000001">
    <property type="protein sequence ID" value="RYT46550.1"/>
    <property type="molecule type" value="Genomic_DNA"/>
</dbReference>
<name>A0ABY0I307_CITAM</name>
<proteinExistence type="predicted"/>
<keyword evidence="2" id="KW-1185">Reference proteome</keyword>
<protein>
    <submittedName>
        <fullName evidence="1">Uncharacterized protein</fullName>
    </submittedName>
</protein>
<organism evidence="1 2">
    <name type="scientific">Citrobacter amalonaticus</name>
    <dbReference type="NCBI Taxonomy" id="35703"/>
    <lineage>
        <taxon>Bacteria</taxon>
        <taxon>Pseudomonadati</taxon>
        <taxon>Pseudomonadota</taxon>
        <taxon>Gammaproteobacteria</taxon>
        <taxon>Enterobacterales</taxon>
        <taxon>Enterobacteriaceae</taxon>
        <taxon>Citrobacter</taxon>
    </lineage>
</organism>
<comment type="caution">
    <text evidence="1">The sequence shown here is derived from an EMBL/GenBank/DDBJ whole genome shotgun (WGS) entry which is preliminary data.</text>
</comment>
<evidence type="ECO:0000313" key="2">
    <source>
        <dbReference type="Proteomes" id="UP000292985"/>
    </source>
</evidence>
<accession>A0ABY0I307</accession>
<dbReference type="Proteomes" id="UP000292985">
    <property type="component" value="Unassembled WGS sequence"/>
</dbReference>